<dbReference type="PANTHER" id="PTHR43532:SF1">
    <property type="entry name" value="GLUCOSE-1-PHOSPHATE THYMIDYLYLTRANSFERASE 1"/>
    <property type="match status" value="1"/>
</dbReference>
<evidence type="ECO:0000256" key="7">
    <source>
        <dbReference type="ARBA" id="ARBA00022723"/>
    </source>
</evidence>
<dbReference type="InterPro" id="IPR005835">
    <property type="entry name" value="NTP_transferase_dom"/>
</dbReference>
<dbReference type="CDD" id="cd02538">
    <property type="entry name" value="G1P_TT_short"/>
    <property type="match status" value="1"/>
</dbReference>
<accession>A0A8J6IVW9</accession>
<keyword evidence="8 10" id="KW-0460">Magnesium</keyword>
<keyword evidence="7 10" id="KW-0479">Metal-binding</keyword>
<comment type="caution">
    <text evidence="12">The sequence shown here is derived from an EMBL/GenBank/DDBJ whole genome shotgun (WGS) entry which is preliminary data.</text>
</comment>
<evidence type="ECO:0000256" key="5">
    <source>
        <dbReference type="ARBA" id="ARBA00022679"/>
    </source>
</evidence>
<keyword evidence="13" id="KW-1185">Reference proteome</keyword>
<evidence type="ECO:0000313" key="12">
    <source>
        <dbReference type="EMBL" id="MBC5716629.1"/>
    </source>
</evidence>
<dbReference type="SUPFAM" id="SSF53448">
    <property type="entry name" value="Nucleotide-diphospho-sugar transferases"/>
    <property type="match status" value="1"/>
</dbReference>
<reference evidence="12" key="1">
    <citation type="submission" date="2020-08" db="EMBL/GenBank/DDBJ databases">
        <title>Genome public.</title>
        <authorList>
            <person name="Liu C."/>
            <person name="Sun Q."/>
        </authorList>
    </citation>
    <scope>NUCLEOTIDE SEQUENCE</scope>
    <source>
        <strain evidence="12">BX5</strain>
    </source>
</reference>
<dbReference type="RefSeq" id="WP_186878007.1">
    <property type="nucleotide sequence ID" value="NZ_JACOPN010000003.1"/>
</dbReference>
<protein>
    <recommendedName>
        <fullName evidence="4 10">Glucose-1-phosphate thymidylyltransferase</fullName>
        <ecNumber evidence="3 10">2.7.7.24</ecNumber>
    </recommendedName>
</protein>
<dbReference type="Gene3D" id="3.90.550.10">
    <property type="entry name" value="Spore Coat Polysaccharide Biosynthesis Protein SpsA, Chain A"/>
    <property type="match status" value="1"/>
</dbReference>
<dbReference type="FunFam" id="3.90.550.10:FF:000023">
    <property type="entry name" value="Glucose-1-phosphate thymidylyltransferase"/>
    <property type="match status" value="1"/>
</dbReference>
<evidence type="ECO:0000256" key="2">
    <source>
        <dbReference type="ARBA" id="ARBA00010480"/>
    </source>
</evidence>
<comment type="similarity">
    <text evidence="2 10">Belongs to the glucose-1-phosphate thymidylyltransferase family.</text>
</comment>
<evidence type="ECO:0000259" key="11">
    <source>
        <dbReference type="Pfam" id="PF00483"/>
    </source>
</evidence>
<keyword evidence="6 10" id="KW-0548">Nucleotidyltransferase</keyword>
<comment type="cofactor">
    <cofactor evidence="1">
        <name>Mg(2+)</name>
        <dbReference type="ChEBI" id="CHEBI:18420"/>
    </cofactor>
</comment>
<evidence type="ECO:0000256" key="9">
    <source>
        <dbReference type="ARBA" id="ARBA00049336"/>
    </source>
</evidence>
<dbReference type="InterPro" id="IPR005907">
    <property type="entry name" value="G1P_thy_trans_s"/>
</dbReference>
<dbReference type="EMBL" id="JACOPN010000003">
    <property type="protein sequence ID" value="MBC5716629.1"/>
    <property type="molecule type" value="Genomic_DNA"/>
</dbReference>
<dbReference type="GO" id="GO:0008879">
    <property type="term" value="F:glucose-1-phosphate thymidylyltransferase activity"/>
    <property type="evidence" value="ECO:0007669"/>
    <property type="project" value="UniProtKB-EC"/>
</dbReference>
<dbReference type="Pfam" id="PF00483">
    <property type="entry name" value="NTP_transferase"/>
    <property type="match status" value="1"/>
</dbReference>
<keyword evidence="5 10" id="KW-0808">Transferase</keyword>
<dbReference type="PANTHER" id="PTHR43532">
    <property type="entry name" value="GLUCOSE-1-PHOSPHATE THYMIDYLYLTRANSFERASE"/>
    <property type="match status" value="1"/>
</dbReference>
<comment type="function">
    <text evidence="10">Catalyzes the formation of dTDP-glucose, from dTTP and glucose 1-phosphate, as well as its pyrophosphorolysis.</text>
</comment>
<proteinExistence type="inferred from homology"/>
<sequence length="287" mass="31830">MKGIILAAGKGTRLYPMTKPVCKPLLPVYDKPLIYYPVAILMQAGISDILIIVPPDETDTFAALLGDGSQFGLHISYAEQPVARGIADALLIGSDFVGEDQVCLVLGDNIFYAPTLGATLKRAVRRTEGATVFGYWVEDPRPFGVVEFDDKGKAISIEEKPRYPKSNYIVPGLYFYDHQVMDIARNLKPSARGELEITDVNLEYLRRGQLQVVPLERNFVWLDAGTADSLLEAGTTVKHIQDTSGRYVGCLEELGLYEGWITEEQVRTMGKELSMTRYGKYLLSLIG</sequence>
<dbReference type="Proteomes" id="UP000602260">
    <property type="component" value="Unassembled WGS sequence"/>
</dbReference>
<dbReference type="GO" id="GO:0046872">
    <property type="term" value="F:metal ion binding"/>
    <property type="evidence" value="ECO:0007669"/>
    <property type="project" value="UniProtKB-KW"/>
</dbReference>
<dbReference type="InterPro" id="IPR029044">
    <property type="entry name" value="Nucleotide-diphossugar_trans"/>
</dbReference>
<comment type="catalytic activity">
    <reaction evidence="9 10">
        <text>dTTP + alpha-D-glucose 1-phosphate + H(+) = dTDP-alpha-D-glucose + diphosphate</text>
        <dbReference type="Rhea" id="RHEA:15225"/>
        <dbReference type="ChEBI" id="CHEBI:15378"/>
        <dbReference type="ChEBI" id="CHEBI:33019"/>
        <dbReference type="ChEBI" id="CHEBI:37568"/>
        <dbReference type="ChEBI" id="CHEBI:57477"/>
        <dbReference type="ChEBI" id="CHEBI:58601"/>
        <dbReference type="EC" id="2.7.7.24"/>
    </reaction>
</comment>
<dbReference type="NCBIfam" id="TIGR01207">
    <property type="entry name" value="rmlA"/>
    <property type="match status" value="1"/>
</dbReference>
<evidence type="ECO:0000256" key="1">
    <source>
        <dbReference type="ARBA" id="ARBA00001946"/>
    </source>
</evidence>
<evidence type="ECO:0000256" key="10">
    <source>
        <dbReference type="RuleBase" id="RU003706"/>
    </source>
</evidence>
<name>A0A8J6IVW9_9FIRM</name>
<evidence type="ECO:0000313" key="13">
    <source>
        <dbReference type="Proteomes" id="UP000602260"/>
    </source>
</evidence>
<evidence type="ECO:0000256" key="6">
    <source>
        <dbReference type="ARBA" id="ARBA00022695"/>
    </source>
</evidence>
<dbReference type="AlphaFoldDB" id="A0A8J6IVW9"/>
<evidence type="ECO:0000256" key="8">
    <source>
        <dbReference type="ARBA" id="ARBA00022842"/>
    </source>
</evidence>
<feature type="domain" description="Nucleotidyl transferase" evidence="11">
    <location>
        <begin position="2"/>
        <end position="236"/>
    </location>
</feature>
<evidence type="ECO:0000256" key="3">
    <source>
        <dbReference type="ARBA" id="ARBA00012461"/>
    </source>
</evidence>
<evidence type="ECO:0000256" key="4">
    <source>
        <dbReference type="ARBA" id="ARBA00017654"/>
    </source>
</evidence>
<organism evidence="12 13">
    <name type="scientific">Flintibacter faecis</name>
    <dbReference type="NCBI Taxonomy" id="2763047"/>
    <lineage>
        <taxon>Bacteria</taxon>
        <taxon>Bacillati</taxon>
        <taxon>Bacillota</taxon>
        <taxon>Clostridia</taxon>
        <taxon>Eubacteriales</taxon>
        <taxon>Flintibacter</taxon>
    </lineage>
</organism>
<dbReference type="EC" id="2.7.7.24" evidence="3 10"/>
<gene>
    <name evidence="12" type="primary">rfbA</name>
    <name evidence="12" type="ORF">H8S55_04735</name>
</gene>